<gene>
    <name evidence="2" type="ORF">K466DRAFT_662416</name>
</gene>
<sequence length="384" mass="43941">MAQGNQVHDLPVDSRMAFAFAPAPENDSSSTWKPTLTSFLHTAPTASASSSELLSALEDRPTHLSSRYTRTSPPPHYNPYPYGRTWRLERPVLGEEQYLWYHREDEWMKLSTGGWNSDLRKRIFNKYITGVRDKQHAARKEWEEQQLREKSPPIPLRATPPRELEHLPIDPDSLVDHRFDLEFMTANQEKGFPVKTLLSGRRAIEKNMHSPKGVVFDNYYQDNIWVRIKWPAYPDHEPARSVLVTFRCAGNSRRRRPCNRLEFSVALAAVITRYYDEVSAMEPHPAFEHLALGPGEGRISLYALRMMGLRAAENGIFDLLLELDTSDADAQSSSVDEVKIIEPSWPSVLPVTCTLAPPPKIPQSNYFAHLDPDRTHAMPAWSER</sequence>
<keyword evidence="3" id="KW-1185">Reference proteome</keyword>
<organism evidence="2 3">
    <name type="scientific">Polyporus arcularius HHB13444</name>
    <dbReference type="NCBI Taxonomy" id="1314778"/>
    <lineage>
        <taxon>Eukaryota</taxon>
        <taxon>Fungi</taxon>
        <taxon>Dikarya</taxon>
        <taxon>Basidiomycota</taxon>
        <taxon>Agaricomycotina</taxon>
        <taxon>Agaricomycetes</taxon>
        <taxon>Polyporales</taxon>
        <taxon>Polyporaceae</taxon>
        <taxon>Polyporus</taxon>
    </lineage>
</organism>
<evidence type="ECO:0000313" key="3">
    <source>
        <dbReference type="Proteomes" id="UP000308197"/>
    </source>
</evidence>
<accession>A0A5C3PFB7</accession>
<evidence type="ECO:0000256" key="1">
    <source>
        <dbReference type="SAM" id="MobiDB-lite"/>
    </source>
</evidence>
<dbReference type="AlphaFoldDB" id="A0A5C3PFB7"/>
<protein>
    <submittedName>
        <fullName evidence="2">Uncharacterized protein</fullName>
    </submittedName>
</protein>
<dbReference type="Proteomes" id="UP000308197">
    <property type="component" value="Unassembled WGS sequence"/>
</dbReference>
<dbReference type="InParanoid" id="A0A5C3PFB7"/>
<dbReference type="EMBL" id="ML211118">
    <property type="protein sequence ID" value="TFK88296.1"/>
    <property type="molecule type" value="Genomic_DNA"/>
</dbReference>
<proteinExistence type="predicted"/>
<feature type="region of interest" description="Disordered" evidence="1">
    <location>
        <begin position="139"/>
        <end position="167"/>
    </location>
</feature>
<reference evidence="2 3" key="1">
    <citation type="journal article" date="2019" name="Nat. Ecol. Evol.">
        <title>Megaphylogeny resolves global patterns of mushroom evolution.</title>
        <authorList>
            <person name="Varga T."/>
            <person name="Krizsan K."/>
            <person name="Foldi C."/>
            <person name="Dima B."/>
            <person name="Sanchez-Garcia M."/>
            <person name="Sanchez-Ramirez S."/>
            <person name="Szollosi G.J."/>
            <person name="Szarkandi J.G."/>
            <person name="Papp V."/>
            <person name="Albert L."/>
            <person name="Andreopoulos W."/>
            <person name="Angelini C."/>
            <person name="Antonin V."/>
            <person name="Barry K.W."/>
            <person name="Bougher N.L."/>
            <person name="Buchanan P."/>
            <person name="Buyck B."/>
            <person name="Bense V."/>
            <person name="Catcheside P."/>
            <person name="Chovatia M."/>
            <person name="Cooper J."/>
            <person name="Damon W."/>
            <person name="Desjardin D."/>
            <person name="Finy P."/>
            <person name="Geml J."/>
            <person name="Haridas S."/>
            <person name="Hughes K."/>
            <person name="Justo A."/>
            <person name="Karasinski D."/>
            <person name="Kautmanova I."/>
            <person name="Kiss B."/>
            <person name="Kocsube S."/>
            <person name="Kotiranta H."/>
            <person name="LaButti K.M."/>
            <person name="Lechner B.E."/>
            <person name="Liimatainen K."/>
            <person name="Lipzen A."/>
            <person name="Lukacs Z."/>
            <person name="Mihaltcheva S."/>
            <person name="Morgado L.N."/>
            <person name="Niskanen T."/>
            <person name="Noordeloos M.E."/>
            <person name="Ohm R.A."/>
            <person name="Ortiz-Santana B."/>
            <person name="Ovrebo C."/>
            <person name="Racz N."/>
            <person name="Riley R."/>
            <person name="Savchenko A."/>
            <person name="Shiryaev A."/>
            <person name="Soop K."/>
            <person name="Spirin V."/>
            <person name="Szebenyi C."/>
            <person name="Tomsovsky M."/>
            <person name="Tulloss R.E."/>
            <person name="Uehling J."/>
            <person name="Grigoriev I.V."/>
            <person name="Vagvolgyi C."/>
            <person name="Papp T."/>
            <person name="Martin F.M."/>
            <person name="Miettinen O."/>
            <person name="Hibbett D.S."/>
            <person name="Nagy L.G."/>
        </authorList>
    </citation>
    <scope>NUCLEOTIDE SEQUENCE [LARGE SCALE GENOMIC DNA]</scope>
    <source>
        <strain evidence="2 3">HHB13444</strain>
    </source>
</reference>
<name>A0A5C3PFB7_9APHY</name>
<feature type="compositionally biased region" description="Basic and acidic residues" evidence="1">
    <location>
        <begin position="139"/>
        <end position="151"/>
    </location>
</feature>
<evidence type="ECO:0000313" key="2">
    <source>
        <dbReference type="EMBL" id="TFK88296.1"/>
    </source>
</evidence>